<reference evidence="4" key="1">
    <citation type="journal article" date="2019" name="Int. J. Syst. Evol. Microbiol.">
        <title>The Global Catalogue of Microorganisms (GCM) 10K type strain sequencing project: providing services to taxonomists for standard genome sequencing and annotation.</title>
        <authorList>
            <consortium name="The Broad Institute Genomics Platform"/>
            <consortium name="The Broad Institute Genome Sequencing Center for Infectious Disease"/>
            <person name="Wu L."/>
            <person name="Ma J."/>
        </authorList>
    </citation>
    <scope>NUCLEOTIDE SEQUENCE [LARGE SCALE GENOMIC DNA]</scope>
    <source>
        <strain evidence="4">JCM 16601</strain>
    </source>
</reference>
<dbReference type="EMBL" id="BAAAZC010000006">
    <property type="protein sequence ID" value="GAA3962104.1"/>
    <property type="molecule type" value="Genomic_DNA"/>
</dbReference>
<dbReference type="Proteomes" id="UP001500742">
    <property type="component" value="Unassembled WGS sequence"/>
</dbReference>
<evidence type="ECO:0000313" key="3">
    <source>
        <dbReference type="EMBL" id="GAA3962104.1"/>
    </source>
</evidence>
<keyword evidence="1" id="KW-0862">Zinc</keyword>
<feature type="domain" description="SWIM-type" evidence="2">
    <location>
        <begin position="56"/>
        <end position="91"/>
    </location>
</feature>
<evidence type="ECO:0000313" key="4">
    <source>
        <dbReference type="Proteomes" id="UP001500742"/>
    </source>
</evidence>
<keyword evidence="4" id="KW-1185">Reference proteome</keyword>
<dbReference type="InterPro" id="IPR007527">
    <property type="entry name" value="Znf_SWIM"/>
</dbReference>
<sequence>MISNGNAFSLQNFEEQVSKIMLQRGQEYYEAGAVEDLEDNDGKWTAEVEGSETYAVSVTLKKDDKIVQYYCDCPYDGMICKHVIAVLYEIRDELIKRIAVPKKGSKKNQFEDLLLKISAGEYRVFIKDYAPKNKDFKLAFELFFADKDGRIDTGKLYTDIIKKLIKKYTGKGYMDYRSSQSFAKEVNQLVDKGFGFADKKNFVEAFVIATVALKEMIQVITYCDDSSGALGDALINITELISSIALGDDAIMDMKERVFGFLQTELTDGIYFDYGDFGYELMDIFQTLAEEINKHEEFLGFIDAWLPRLANRNSRYQEDFFETSKIEFLKAIGREEEAGELIVQNMEIVEVRQAEVDKAIDNKDFILAKNLVGEGIGIAQEKKHPGTVTQWEKQLLRIALLENDLLLVRKYYKQFAFDSNWFSIDYYRMLKATYSADIWQGVIETTIKDITIKTTKKHGGSKWESLNSSLLSALSPIYIEEKFTDRLFELVKQETDIDRIMKYHNDLVFTYAAELLQLYIPALEIQGDNATERSRYAQLVGNMKNIMKAFPHEKEKVIAVAKKLKAKYPRRPAMLDELKAVLL</sequence>
<name>A0ABP7PC70_9SPHI</name>
<keyword evidence="1" id="KW-0479">Metal-binding</keyword>
<dbReference type="Pfam" id="PF04434">
    <property type="entry name" value="SWIM"/>
    <property type="match status" value="1"/>
</dbReference>
<gene>
    <name evidence="3" type="ORF">GCM10022210_07520</name>
</gene>
<dbReference type="PROSITE" id="PS50966">
    <property type="entry name" value="ZF_SWIM"/>
    <property type="match status" value="1"/>
</dbReference>
<accession>A0ABP7PC70</accession>
<evidence type="ECO:0000259" key="2">
    <source>
        <dbReference type="PROSITE" id="PS50966"/>
    </source>
</evidence>
<protein>
    <recommendedName>
        <fullName evidence="2">SWIM-type domain-containing protein</fullName>
    </recommendedName>
</protein>
<proteinExistence type="predicted"/>
<dbReference type="RefSeq" id="WP_259091904.1">
    <property type="nucleotide sequence ID" value="NZ_BAAAZC010000006.1"/>
</dbReference>
<organism evidence="3 4">
    <name type="scientific">Mucilaginibacter dorajii</name>
    <dbReference type="NCBI Taxonomy" id="692994"/>
    <lineage>
        <taxon>Bacteria</taxon>
        <taxon>Pseudomonadati</taxon>
        <taxon>Bacteroidota</taxon>
        <taxon>Sphingobacteriia</taxon>
        <taxon>Sphingobacteriales</taxon>
        <taxon>Sphingobacteriaceae</taxon>
        <taxon>Mucilaginibacter</taxon>
    </lineage>
</organism>
<evidence type="ECO:0000256" key="1">
    <source>
        <dbReference type="PROSITE-ProRule" id="PRU00325"/>
    </source>
</evidence>
<comment type="caution">
    <text evidence="3">The sequence shown here is derived from an EMBL/GenBank/DDBJ whole genome shotgun (WGS) entry which is preliminary data.</text>
</comment>
<keyword evidence="1" id="KW-0863">Zinc-finger</keyword>